<evidence type="ECO:0000256" key="1">
    <source>
        <dbReference type="SAM" id="MobiDB-lite"/>
    </source>
</evidence>
<keyword evidence="4" id="KW-1185">Reference proteome</keyword>
<evidence type="ECO:0000313" key="4">
    <source>
        <dbReference type="Proteomes" id="UP000613743"/>
    </source>
</evidence>
<evidence type="ECO:0008006" key="5">
    <source>
        <dbReference type="Google" id="ProtNLM"/>
    </source>
</evidence>
<dbReference type="PROSITE" id="PS51257">
    <property type="entry name" value="PROKAR_LIPOPROTEIN"/>
    <property type="match status" value="1"/>
</dbReference>
<proteinExistence type="predicted"/>
<feature type="region of interest" description="Disordered" evidence="1">
    <location>
        <begin position="237"/>
        <end position="263"/>
    </location>
</feature>
<gene>
    <name evidence="3" type="ORF">GCM10009332_22560</name>
</gene>
<evidence type="ECO:0000256" key="2">
    <source>
        <dbReference type="SAM" id="SignalP"/>
    </source>
</evidence>
<feature type="chain" id="PRO_5036788976" description="DUF2846 domain-containing protein" evidence="2">
    <location>
        <begin position="21"/>
        <end position="453"/>
    </location>
</feature>
<feature type="region of interest" description="Disordered" evidence="1">
    <location>
        <begin position="167"/>
        <end position="207"/>
    </location>
</feature>
<reference evidence="3" key="2">
    <citation type="submission" date="2020-09" db="EMBL/GenBank/DDBJ databases">
        <authorList>
            <person name="Sun Q."/>
            <person name="Ohkuma M."/>
        </authorList>
    </citation>
    <scope>NUCLEOTIDE SEQUENCE</scope>
    <source>
        <strain evidence="3">JCM 30804</strain>
    </source>
</reference>
<dbReference type="AlphaFoldDB" id="A0A917JT97"/>
<dbReference type="EMBL" id="BMPZ01000006">
    <property type="protein sequence ID" value="GGI84713.1"/>
    <property type="molecule type" value="Genomic_DNA"/>
</dbReference>
<keyword evidence="2" id="KW-0732">Signal</keyword>
<protein>
    <recommendedName>
        <fullName evidence="5">DUF2846 domain-containing protein</fullName>
    </recommendedName>
</protein>
<reference evidence="3" key="1">
    <citation type="journal article" date="2014" name="Int. J. Syst. Evol. Microbiol.">
        <title>Complete genome sequence of Corynebacterium casei LMG S-19264T (=DSM 44701T), isolated from a smear-ripened cheese.</title>
        <authorList>
            <consortium name="US DOE Joint Genome Institute (JGI-PGF)"/>
            <person name="Walter F."/>
            <person name="Albersmeier A."/>
            <person name="Kalinowski J."/>
            <person name="Ruckert C."/>
        </authorList>
    </citation>
    <scope>NUCLEOTIDE SEQUENCE</scope>
    <source>
        <strain evidence="3">JCM 30804</strain>
    </source>
</reference>
<accession>A0A917JT97</accession>
<name>A0A917JT97_9GAMM</name>
<organism evidence="3 4">
    <name type="scientific">Shewanella gelidii</name>
    <dbReference type="NCBI Taxonomy" id="1642821"/>
    <lineage>
        <taxon>Bacteria</taxon>
        <taxon>Pseudomonadati</taxon>
        <taxon>Pseudomonadota</taxon>
        <taxon>Gammaproteobacteria</taxon>
        <taxon>Alteromonadales</taxon>
        <taxon>Shewanellaceae</taxon>
        <taxon>Shewanella</taxon>
    </lineage>
</organism>
<sequence length="453" mass="51615">MLRANVSFLMSMFLASLLFGCAVKPSEPLDKEFNNSVLKKTDKDNAQLILWRNWRFVSGGVWSAFYIDEKRIGELKSGLFVLEVEPGMHILSNVFPSEIILPEQLPSKVARCNIKIEVKANKTYSFYQDSSFNNTSLPSGCYRMSGLLEGVHPDAYGQTVYKPQNRLITKRSDDVDSQSKAQVTNKKKPAKISKPTSQHVRTVQPEPSKLAKINPAKSIANQPKPAVPATVVKKPAVIKPTQPSASKNVAQRPKGEPTSYGVENTLTDGGYQWKQTKAELAVLPAQLRGGYQLFNEVYFYDEGYFLRLSWRENPNSGQQENGSIKNGAWKKIGNKIVTQEYLWSMGNRYAYREVEYMLSKDKLTRVKNTIYYFRDSRYHKKGEVDELPIGKNAWQATKGRGPRKFNEYLNGEFSMYIGQQTKDDLNINLAKKNALRPTKWKQNQSVQPWQNRE</sequence>
<evidence type="ECO:0000313" key="3">
    <source>
        <dbReference type="EMBL" id="GGI84713.1"/>
    </source>
</evidence>
<dbReference type="RefSeq" id="WP_188920970.1">
    <property type="nucleotide sequence ID" value="NZ_BMPZ01000006.1"/>
</dbReference>
<comment type="caution">
    <text evidence="3">The sequence shown here is derived from an EMBL/GenBank/DDBJ whole genome shotgun (WGS) entry which is preliminary data.</text>
</comment>
<feature type="signal peptide" evidence="2">
    <location>
        <begin position="1"/>
        <end position="20"/>
    </location>
</feature>
<dbReference type="Proteomes" id="UP000613743">
    <property type="component" value="Unassembled WGS sequence"/>
</dbReference>